<sequence>MPPTRRLLPCAHRASPAARVRVAKNALAARVRVEEGPPSPNRRSLSATRYPTPAARFPLHRHTTHAHAASARCPRSITRRTLHSTRLTHAAPPGPAARHPHRAGPSPAARYHIPHSLSTRCPPLSFRFRLPTGRTRNAQDPSPIPRPRPGFMWLAARPTPLAAGCPSPASRRLRHSVSRWLPAARCPRVAQGPGSARRLSIHSPRIPLRAARSHRLMPATRFLCHVRVQSASRCLSPVDRIPPPASAASPRGTRPPPSSVIRRIPCAHQSLATRPTLHELLTPHLARPLHQTRAWSCDAARRLSAEHALRGVPSVLRRPLVARRPPPFPATCAAVHVRHTTSASRLTFFPDNRGLIRHRTTVAGSAD</sequence>
<gene>
    <name evidence="2" type="ORF">GGX14DRAFT_572355</name>
</gene>
<dbReference type="Proteomes" id="UP001219525">
    <property type="component" value="Unassembled WGS sequence"/>
</dbReference>
<keyword evidence="3" id="KW-1185">Reference proteome</keyword>
<evidence type="ECO:0000313" key="2">
    <source>
        <dbReference type="EMBL" id="KAJ7199927.1"/>
    </source>
</evidence>
<organism evidence="2 3">
    <name type="scientific">Mycena pura</name>
    <dbReference type="NCBI Taxonomy" id="153505"/>
    <lineage>
        <taxon>Eukaryota</taxon>
        <taxon>Fungi</taxon>
        <taxon>Dikarya</taxon>
        <taxon>Basidiomycota</taxon>
        <taxon>Agaricomycotina</taxon>
        <taxon>Agaricomycetes</taxon>
        <taxon>Agaricomycetidae</taxon>
        <taxon>Agaricales</taxon>
        <taxon>Marasmiineae</taxon>
        <taxon>Mycenaceae</taxon>
        <taxon>Mycena</taxon>
    </lineage>
</organism>
<evidence type="ECO:0000256" key="1">
    <source>
        <dbReference type="SAM" id="MobiDB-lite"/>
    </source>
</evidence>
<protein>
    <submittedName>
        <fullName evidence="2">Uncharacterized protein</fullName>
    </submittedName>
</protein>
<dbReference type="EMBL" id="JARJCW010000065">
    <property type="protein sequence ID" value="KAJ7199927.1"/>
    <property type="molecule type" value="Genomic_DNA"/>
</dbReference>
<dbReference type="AlphaFoldDB" id="A0AAD6YAY8"/>
<feature type="region of interest" description="Disordered" evidence="1">
    <location>
        <begin position="87"/>
        <end position="107"/>
    </location>
</feature>
<feature type="region of interest" description="Disordered" evidence="1">
    <location>
        <begin position="237"/>
        <end position="259"/>
    </location>
</feature>
<name>A0AAD6YAY8_9AGAR</name>
<proteinExistence type="predicted"/>
<comment type="caution">
    <text evidence="2">The sequence shown here is derived from an EMBL/GenBank/DDBJ whole genome shotgun (WGS) entry which is preliminary data.</text>
</comment>
<accession>A0AAD6YAY8</accession>
<reference evidence="2" key="1">
    <citation type="submission" date="2023-03" db="EMBL/GenBank/DDBJ databases">
        <title>Massive genome expansion in bonnet fungi (Mycena s.s.) driven by repeated elements and novel gene families across ecological guilds.</title>
        <authorList>
            <consortium name="Lawrence Berkeley National Laboratory"/>
            <person name="Harder C.B."/>
            <person name="Miyauchi S."/>
            <person name="Viragh M."/>
            <person name="Kuo A."/>
            <person name="Thoen E."/>
            <person name="Andreopoulos B."/>
            <person name="Lu D."/>
            <person name="Skrede I."/>
            <person name="Drula E."/>
            <person name="Henrissat B."/>
            <person name="Morin E."/>
            <person name="Kohler A."/>
            <person name="Barry K."/>
            <person name="LaButti K."/>
            <person name="Morin E."/>
            <person name="Salamov A."/>
            <person name="Lipzen A."/>
            <person name="Mereny Z."/>
            <person name="Hegedus B."/>
            <person name="Baldrian P."/>
            <person name="Stursova M."/>
            <person name="Weitz H."/>
            <person name="Taylor A."/>
            <person name="Grigoriev I.V."/>
            <person name="Nagy L.G."/>
            <person name="Martin F."/>
            <person name="Kauserud H."/>
        </authorList>
    </citation>
    <scope>NUCLEOTIDE SEQUENCE</scope>
    <source>
        <strain evidence="2">9144</strain>
    </source>
</reference>
<evidence type="ECO:0000313" key="3">
    <source>
        <dbReference type="Proteomes" id="UP001219525"/>
    </source>
</evidence>